<keyword evidence="1" id="KW-0805">Transcription regulation</keyword>
<keyword evidence="6" id="KW-1185">Reference proteome</keyword>
<dbReference type="Pfam" id="PF12833">
    <property type="entry name" value="HTH_18"/>
    <property type="match status" value="1"/>
</dbReference>
<evidence type="ECO:0000256" key="1">
    <source>
        <dbReference type="ARBA" id="ARBA00023015"/>
    </source>
</evidence>
<evidence type="ECO:0000313" key="5">
    <source>
        <dbReference type="EMBL" id="GAK48747.1"/>
    </source>
</evidence>
<dbReference type="InterPro" id="IPR020449">
    <property type="entry name" value="Tscrpt_reg_AraC-type_HTH"/>
</dbReference>
<evidence type="ECO:0000256" key="3">
    <source>
        <dbReference type="ARBA" id="ARBA00023163"/>
    </source>
</evidence>
<dbReference type="Gene3D" id="1.10.10.60">
    <property type="entry name" value="Homeodomain-like"/>
    <property type="match status" value="2"/>
</dbReference>
<keyword evidence="2" id="KW-0238">DNA-binding</keyword>
<dbReference type="SUPFAM" id="SSF46689">
    <property type="entry name" value="Homeodomain-like"/>
    <property type="match status" value="2"/>
</dbReference>
<name>A0A081BL29_9LACO</name>
<dbReference type="PANTHER" id="PTHR43280:SF2">
    <property type="entry name" value="HTH-TYPE TRANSCRIPTIONAL REGULATOR EXSA"/>
    <property type="match status" value="1"/>
</dbReference>
<dbReference type="RefSeq" id="WP_252904077.1">
    <property type="nucleotide sequence ID" value="NZ_BBAZ01000062.1"/>
</dbReference>
<dbReference type="InterPro" id="IPR018062">
    <property type="entry name" value="HTH_AraC-typ_CS"/>
</dbReference>
<proteinExistence type="predicted"/>
<reference evidence="5" key="1">
    <citation type="journal article" date="2014" name="Genome Announc.">
        <title>Draft Genome Sequence of Lactobacillus oryzae Strain SG293T.</title>
        <authorList>
            <person name="Tanizawa Y."/>
            <person name="Fujisawa T."/>
            <person name="Mochizuki T."/>
            <person name="Kaminuma E."/>
            <person name="Nakamura Y."/>
            <person name="Tohno M."/>
        </authorList>
    </citation>
    <scope>NUCLEOTIDE SEQUENCE [LARGE SCALE GENOMIC DNA]</scope>
    <source>
        <strain evidence="5">SG293</strain>
    </source>
</reference>
<dbReference type="GO" id="GO:0003700">
    <property type="term" value="F:DNA-binding transcription factor activity"/>
    <property type="evidence" value="ECO:0007669"/>
    <property type="project" value="InterPro"/>
</dbReference>
<dbReference type="InterPro" id="IPR009057">
    <property type="entry name" value="Homeodomain-like_sf"/>
</dbReference>
<dbReference type="InterPro" id="IPR018060">
    <property type="entry name" value="HTH_AraC"/>
</dbReference>
<dbReference type="AlphaFoldDB" id="A0A081BL29"/>
<organism evidence="5 6">
    <name type="scientific">Secundilactobacillus oryzae JCM 18671</name>
    <dbReference type="NCBI Taxonomy" id="1291743"/>
    <lineage>
        <taxon>Bacteria</taxon>
        <taxon>Bacillati</taxon>
        <taxon>Bacillota</taxon>
        <taxon>Bacilli</taxon>
        <taxon>Lactobacillales</taxon>
        <taxon>Lactobacillaceae</taxon>
        <taxon>Secundilactobacillus</taxon>
    </lineage>
</organism>
<accession>A0A081BL29</accession>
<evidence type="ECO:0000259" key="4">
    <source>
        <dbReference type="PROSITE" id="PS01124"/>
    </source>
</evidence>
<dbReference type="eggNOG" id="COG2169">
    <property type="taxonomic scope" value="Bacteria"/>
</dbReference>
<dbReference type="GO" id="GO:0043565">
    <property type="term" value="F:sequence-specific DNA binding"/>
    <property type="evidence" value="ECO:0007669"/>
    <property type="project" value="InterPro"/>
</dbReference>
<dbReference type="PANTHER" id="PTHR43280">
    <property type="entry name" value="ARAC-FAMILY TRANSCRIPTIONAL REGULATOR"/>
    <property type="match status" value="1"/>
</dbReference>
<evidence type="ECO:0000256" key="2">
    <source>
        <dbReference type="ARBA" id="ARBA00023125"/>
    </source>
</evidence>
<dbReference type="PROSITE" id="PS00041">
    <property type="entry name" value="HTH_ARAC_FAMILY_1"/>
    <property type="match status" value="1"/>
</dbReference>
<dbReference type="STRING" id="1291743.LOSG293_580020"/>
<dbReference type="SMART" id="SM00342">
    <property type="entry name" value="HTH_ARAC"/>
    <property type="match status" value="1"/>
</dbReference>
<sequence>MSNHVWVTEIDYVLNQHYAENITLDELAARVHGSKSHLRHVYKAQTGITPQQKLVTIRLSHAEHQLTNSSHSVAQIGRAVGIPNTAYFIKLFKKHYGVSPLQYRLAN</sequence>
<dbReference type="PROSITE" id="PS01124">
    <property type="entry name" value="HTH_ARAC_FAMILY_2"/>
    <property type="match status" value="1"/>
</dbReference>
<dbReference type="Proteomes" id="UP000028700">
    <property type="component" value="Unassembled WGS sequence"/>
</dbReference>
<protein>
    <submittedName>
        <fullName evidence="5">Putative ADA regulatory protein</fullName>
    </submittedName>
</protein>
<gene>
    <name evidence="5" type="ORF">LOSG293_580020</name>
</gene>
<dbReference type="EMBL" id="BBJM01000058">
    <property type="protein sequence ID" value="GAK48747.1"/>
    <property type="molecule type" value="Genomic_DNA"/>
</dbReference>
<evidence type="ECO:0000313" key="6">
    <source>
        <dbReference type="Proteomes" id="UP000028700"/>
    </source>
</evidence>
<feature type="domain" description="HTH araC/xylS-type" evidence="4">
    <location>
        <begin position="8"/>
        <end position="106"/>
    </location>
</feature>
<dbReference type="PRINTS" id="PR00032">
    <property type="entry name" value="HTHARAC"/>
</dbReference>
<comment type="caution">
    <text evidence="5">The sequence shown here is derived from an EMBL/GenBank/DDBJ whole genome shotgun (WGS) entry which is preliminary data.</text>
</comment>
<keyword evidence="3" id="KW-0804">Transcription</keyword>